<evidence type="ECO:0000313" key="4">
    <source>
        <dbReference type="EMBL" id="SDG52313.1"/>
    </source>
</evidence>
<dbReference type="InterPro" id="IPR050832">
    <property type="entry name" value="Bact_Acetyltransf"/>
</dbReference>
<dbReference type="EMBL" id="FNCN01000005">
    <property type="protein sequence ID" value="SDG52313.1"/>
    <property type="molecule type" value="Genomic_DNA"/>
</dbReference>
<dbReference type="InterPro" id="IPR000182">
    <property type="entry name" value="GNAT_dom"/>
</dbReference>
<evidence type="ECO:0000313" key="5">
    <source>
        <dbReference type="Proteomes" id="UP000198923"/>
    </source>
</evidence>
<feature type="domain" description="N-acetyltransferase" evidence="3">
    <location>
        <begin position="18"/>
        <end position="177"/>
    </location>
</feature>
<dbReference type="InterPro" id="IPR016181">
    <property type="entry name" value="Acyl_CoA_acyltransferase"/>
</dbReference>
<dbReference type="Pfam" id="PF00583">
    <property type="entry name" value="Acetyltransf_1"/>
    <property type="match status" value="1"/>
</dbReference>
<evidence type="ECO:0000259" key="3">
    <source>
        <dbReference type="PROSITE" id="PS51186"/>
    </source>
</evidence>
<dbReference type="CDD" id="cd04301">
    <property type="entry name" value="NAT_SF"/>
    <property type="match status" value="1"/>
</dbReference>
<dbReference type="PANTHER" id="PTHR43877:SF2">
    <property type="entry name" value="AMINOALKYLPHOSPHONATE N-ACETYLTRANSFERASE-RELATED"/>
    <property type="match status" value="1"/>
</dbReference>
<keyword evidence="2 4" id="KW-0012">Acyltransferase</keyword>
<sequence>MRHDTPDIKLFLPSQADERLKADTHRIIHAVASLGGAVGYAAPPNRDETDPWLDSLFHSIAHGDAAMAVALVNERPEAIGFWVRQSAPVFRHSAELRKIMAHPAARGLGLGALVVEALVDDARKAGLETLHLGVRGNNHGAIELYERYGFREWGRLPNVIEVGDLRFDDVRMYLELGRAPGVVLCGSAPEGPGSSPRRSPSP</sequence>
<evidence type="ECO:0000256" key="2">
    <source>
        <dbReference type="ARBA" id="ARBA00023315"/>
    </source>
</evidence>
<proteinExistence type="predicted"/>
<keyword evidence="5" id="KW-1185">Reference proteome</keyword>
<protein>
    <submittedName>
        <fullName evidence="4">L-amino acid N-acyltransferase YncA</fullName>
    </submittedName>
</protein>
<dbReference type="Proteomes" id="UP000198923">
    <property type="component" value="Unassembled WGS sequence"/>
</dbReference>
<dbReference type="AlphaFoldDB" id="A0A1G7UXN6"/>
<dbReference type="RefSeq" id="WP_093169329.1">
    <property type="nucleotide sequence ID" value="NZ_FNCN01000005.1"/>
</dbReference>
<organism evidence="4 5">
    <name type="scientific">Sinosporangium album</name>
    <dbReference type="NCBI Taxonomy" id="504805"/>
    <lineage>
        <taxon>Bacteria</taxon>
        <taxon>Bacillati</taxon>
        <taxon>Actinomycetota</taxon>
        <taxon>Actinomycetes</taxon>
        <taxon>Streptosporangiales</taxon>
        <taxon>Streptosporangiaceae</taxon>
        <taxon>Sinosporangium</taxon>
    </lineage>
</organism>
<dbReference type="GO" id="GO:0016747">
    <property type="term" value="F:acyltransferase activity, transferring groups other than amino-acyl groups"/>
    <property type="evidence" value="ECO:0007669"/>
    <property type="project" value="InterPro"/>
</dbReference>
<gene>
    <name evidence="4" type="ORF">SAMN05421505_10521</name>
</gene>
<dbReference type="PROSITE" id="PS51186">
    <property type="entry name" value="GNAT"/>
    <property type="match status" value="1"/>
</dbReference>
<reference evidence="4 5" key="1">
    <citation type="submission" date="2016-10" db="EMBL/GenBank/DDBJ databases">
        <authorList>
            <person name="de Groot N.N."/>
        </authorList>
    </citation>
    <scope>NUCLEOTIDE SEQUENCE [LARGE SCALE GENOMIC DNA]</scope>
    <source>
        <strain evidence="4 5">CPCC 201354</strain>
    </source>
</reference>
<dbReference type="PANTHER" id="PTHR43877">
    <property type="entry name" value="AMINOALKYLPHOSPHONATE N-ACETYLTRANSFERASE-RELATED-RELATED"/>
    <property type="match status" value="1"/>
</dbReference>
<accession>A0A1G7UXN6</accession>
<name>A0A1G7UXN6_9ACTN</name>
<evidence type="ECO:0000256" key="1">
    <source>
        <dbReference type="ARBA" id="ARBA00022679"/>
    </source>
</evidence>
<dbReference type="Gene3D" id="3.40.630.30">
    <property type="match status" value="1"/>
</dbReference>
<dbReference type="STRING" id="504805.SAMN05421505_10521"/>
<keyword evidence="1 4" id="KW-0808">Transferase</keyword>
<dbReference type="SUPFAM" id="SSF55729">
    <property type="entry name" value="Acyl-CoA N-acyltransferases (Nat)"/>
    <property type="match status" value="1"/>
</dbReference>
<dbReference type="OrthoDB" id="9803907at2"/>